<sequence length="144" mass="15265">MENYLWLVYALLSAVAAAMVSVFGKIGLQGLDAHTATAVRAVIMAAFLVAVAVFQRRWEHLPELWADKRAMTFILLSGVAGALSWLFYFTALKYGKVSQVAPVDKLSVVLAATAAVVFLHETVSVMSAAGIGLITAGIILVALG</sequence>
<dbReference type="GO" id="GO:0016020">
    <property type="term" value="C:membrane"/>
    <property type="evidence" value="ECO:0007669"/>
    <property type="project" value="InterPro"/>
</dbReference>
<dbReference type="Pfam" id="PF00892">
    <property type="entry name" value="EamA"/>
    <property type="match status" value="1"/>
</dbReference>
<name>A0A9D1M4I5_9PROT</name>
<accession>A0A9D1M4I5</accession>
<feature type="transmembrane region" description="Helical" evidence="1">
    <location>
        <begin position="6"/>
        <end position="26"/>
    </location>
</feature>
<comment type="caution">
    <text evidence="3">The sequence shown here is derived from an EMBL/GenBank/DDBJ whole genome shotgun (WGS) entry which is preliminary data.</text>
</comment>
<dbReference type="EMBL" id="DVNC01000033">
    <property type="protein sequence ID" value="HIU53469.1"/>
    <property type="molecule type" value="Genomic_DNA"/>
</dbReference>
<feature type="transmembrane region" description="Helical" evidence="1">
    <location>
        <begin position="38"/>
        <end position="58"/>
    </location>
</feature>
<organism evidence="3 4">
    <name type="scientific">Candidatus Scatocola faecipullorum</name>
    <dbReference type="NCBI Taxonomy" id="2840917"/>
    <lineage>
        <taxon>Bacteria</taxon>
        <taxon>Pseudomonadati</taxon>
        <taxon>Pseudomonadota</taxon>
        <taxon>Alphaproteobacteria</taxon>
        <taxon>Rhodospirillales</taxon>
        <taxon>Rhodospirillaceae</taxon>
        <taxon>Rhodospirillaceae incertae sedis</taxon>
        <taxon>Candidatus Scatocola</taxon>
    </lineage>
</organism>
<dbReference type="AlphaFoldDB" id="A0A9D1M4I5"/>
<keyword evidence="1" id="KW-0812">Transmembrane</keyword>
<reference evidence="3" key="2">
    <citation type="journal article" date="2021" name="PeerJ">
        <title>Extensive microbial diversity within the chicken gut microbiome revealed by metagenomics and culture.</title>
        <authorList>
            <person name="Gilroy R."/>
            <person name="Ravi A."/>
            <person name="Getino M."/>
            <person name="Pursley I."/>
            <person name="Horton D.L."/>
            <person name="Alikhan N.F."/>
            <person name="Baker D."/>
            <person name="Gharbi K."/>
            <person name="Hall N."/>
            <person name="Watson M."/>
            <person name="Adriaenssens E.M."/>
            <person name="Foster-Nyarko E."/>
            <person name="Jarju S."/>
            <person name="Secka A."/>
            <person name="Antonio M."/>
            <person name="Oren A."/>
            <person name="Chaudhuri R.R."/>
            <person name="La Ragione R."/>
            <person name="Hildebrand F."/>
            <person name="Pallen M.J."/>
        </authorList>
    </citation>
    <scope>NUCLEOTIDE SEQUENCE</scope>
    <source>
        <strain evidence="3">ChiW3-316</strain>
    </source>
</reference>
<keyword evidence="1" id="KW-1133">Transmembrane helix</keyword>
<evidence type="ECO:0000313" key="3">
    <source>
        <dbReference type="EMBL" id="HIU53469.1"/>
    </source>
</evidence>
<feature type="transmembrane region" description="Helical" evidence="1">
    <location>
        <begin position="70"/>
        <end position="91"/>
    </location>
</feature>
<feature type="domain" description="EamA" evidence="2">
    <location>
        <begin position="5"/>
        <end position="142"/>
    </location>
</feature>
<dbReference type="Gene3D" id="1.10.3730.20">
    <property type="match status" value="1"/>
</dbReference>
<reference evidence="3" key="1">
    <citation type="submission" date="2020-10" db="EMBL/GenBank/DDBJ databases">
        <authorList>
            <person name="Gilroy R."/>
        </authorList>
    </citation>
    <scope>NUCLEOTIDE SEQUENCE</scope>
    <source>
        <strain evidence="3">ChiW3-316</strain>
    </source>
</reference>
<dbReference type="Proteomes" id="UP000824107">
    <property type="component" value="Unassembled WGS sequence"/>
</dbReference>
<gene>
    <name evidence="3" type="ORF">IAD20_05255</name>
</gene>
<evidence type="ECO:0000256" key="1">
    <source>
        <dbReference type="SAM" id="Phobius"/>
    </source>
</evidence>
<proteinExistence type="predicted"/>
<feature type="transmembrane region" description="Helical" evidence="1">
    <location>
        <begin position="125"/>
        <end position="143"/>
    </location>
</feature>
<feature type="transmembrane region" description="Helical" evidence="1">
    <location>
        <begin position="103"/>
        <end position="119"/>
    </location>
</feature>
<evidence type="ECO:0000259" key="2">
    <source>
        <dbReference type="Pfam" id="PF00892"/>
    </source>
</evidence>
<dbReference type="PANTHER" id="PTHR22911">
    <property type="entry name" value="ACYL-MALONYL CONDENSING ENZYME-RELATED"/>
    <property type="match status" value="1"/>
</dbReference>
<keyword evidence="1" id="KW-0472">Membrane</keyword>
<dbReference type="InterPro" id="IPR000620">
    <property type="entry name" value="EamA_dom"/>
</dbReference>
<protein>
    <submittedName>
        <fullName evidence="3">EamA family transporter</fullName>
    </submittedName>
</protein>
<evidence type="ECO:0000313" key="4">
    <source>
        <dbReference type="Proteomes" id="UP000824107"/>
    </source>
</evidence>
<dbReference type="SUPFAM" id="SSF103481">
    <property type="entry name" value="Multidrug resistance efflux transporter EmrE"/>
    <property type="match status" value="1"/>
</dbReference>
<dbReference type="InterPro" id="IPR037185">
    <property type="entry name" value="EmrE-like"/>
</dbReference>
<dbReference type="PANTHER" id="PTHR22911:SF137">
    <property type="entry name" value="SOLUTE CARRIER FAMILY 35 MEMBER G2-RELATED"/>
    <property type="match status" value="1"/>
</dbReference>